<protein>
    <recommendedName>
        <fullName evidence="2">UPF0291 protein Tpal_1352</fullName>
    </recommendedName>
</protein>
<accession>A0A143YHS9</accession>
<keyword evidence="1 2" id="KW-0963">Cytoplasm</keyword>
<dbReference type="Gene3D" id="1.10.287.540">
    <property type="entry name" value="Helix hairpin bin"/>
    <property type="match status" value="1"/>
</dbReference>
<proteinExistence type="inferred from homology"/>
<evidence type="ECO:0000256" key="2">
    <source>
        <dbReference type="HAMAP-Rule" id="MF_01103"/>
    </source>
</evidence>
<dbReference type="SUPFAM" id="SSF158221">
    <property type="entry name" value="YnzC-like"/>
    <property type="match status" value="1"/>
</dbReference>
<evidence type="ECO:0000256" key="1">
    <source>
        <dbReference type="ARBA" id="ARBA00022490"/>
    </source>
</evidence>
<evidence type="ECO:0000313" key="3">
    <source>
        <dbReference type="EMBL" id="CZQ91057.1"/>
    </source>
</evidence>
<gene>
    <name evidence="3" type="ORF">Tpal_1352</name>
</gene>
<dbReference type="PANTHER" id="PTHR37300">
    <property type="entry name" value="UPF0291 PROTEIN CBO2609/CLC_2481"/>
    <property type="match status" value="1"/>
</dbReference>
<dbReference type="InterPro" id="IPR009242">
    <property type="entry name" value="DUF896"/>
</dbReference>
<dbReference type="Pfam" id="PF05979">
    <property type="entry name" value="DUF896"/>
    <property type="match status" value="1"/>
</dbReference>
<name>A0A143YHS9_9LACT</name>
<dbReference type="PANTHER" id="PTHR37300:SF2">
    <property type="entry name" value="UPF0291 PROTEIN BC_1827"/>
    <property type="match status" value="1"/>
</dbReference>
<dbReference type="RefSeq" id="WP_256212238.1">
    <property type="nucleotide sequence ID" value="NZ_FJNE01000003.1"/>
</dbReference>
<sequence>MKKLLDRINELARKAKTMEGLTETEKIEQQQLRQEYIQSFRSSFDDILLNSKVYDPEGNDITPQKLVDAQKEKRRKNITSILGSDKITFLNEQDKKKK</sequence>
<keyword evidence="4" id="KW-1185">Reference proteome</keyword>
<evidence type="ECO:0000313" key="4">
    <source>
        <dbReference type="Proteomes" id="UP000242754"/>
    </source>
</evidence>
<dbReference type="AlphaFoldDB" id="A0A143YHS9"/>
<dbReference type="GO" id="GO:0005737">
    <property type="term" value="C:cytoplasm"/>
    <property type="evidence" value="ECO:0007669"/>
    <property type="project" value="UniProtKB-SubCell"/>
</dbReference>
<organism evidence="3 4">
    <name type="scientific">Trichococcus palustris</name>
    <dbReference type="NCBI Taxonomy" id="140314"/>
    <lineage>
        <taxon>Bacteria</taxon>
        <taxon>Bacillati</taxon>
        <taxon>Bacillota</taxon>
        <taxon>Bacilli</taxon>
        <taxon>Lactobacillales</taxon>
        <taxon>Carnobacteriaceae</taxon>
        <taxon>Trichococcus</taxon>
    </lineage>
</organism>
<dbReference type="Proteomes" id="UP000242754">
    <property type="component" value="Unassembled WGS sequence"/>
</dbReference>
<reference evidence="3 4" key="1">
    <citation type="submission" date="2016-02" db="EMBL/GenBank/DDBJ databases">
        <authorList>
            <person name="Wen L."/>
            <person name="He K."/>
            <person name="Yang H."/>
        </authorList>
    </citation>
    <scope>NUCLEOTIDE SEQUENCE [LARGE SCALE GENOMIC DNA]</scope>
    <source>
        <strain evidence="3">Trichococcus palustris</strain>
    </source>
</reference>
<dbReference type="EMBL" id="FJNE01000003">
    <property type="protein sequence ID" value="CZQ91057.1"/>
    <property type="molecule type" value="Genomic_DNA"/>
</dbReference>
<comment type="similarity">
    <text evidence="2">Belongs to the UPF0291 family.</text>
</comment>
<comment type="subcellular location">
    <subcellularLocation>
        <location evidence="2">Cytoplasm</location>
    </subcellularLocation>
</comment>
<dbReference type="STRING" id="140314.SAMN04488076_11468"/>
<dbReference type="HAMAP" id="MF_01103">
    <property type="entry name" value="UPF0291"/>
    <property type="match status" value="1"/>
</dbReference>